<evidence type="ECO:0000256" key="1">
    <source>
        <dbReference type="SAM" id="Phobius"/>
    </source>
</evidence>
<protein>
    <submittedName>
        <fullName evidence="2">Uncharacterized protein</fullName>
    </submittedName>
</protein>
<keyword evidence="1" id="KW-0812">Transmembrane</keyword>
<keyword evidence="1" id="KW-1133">Transmembrane helix</keyword>
<dbReference type="RefSeq" id="WP_101811840.1">
    <property type="nucleotide sequence ID" value="NZ_PKGI01000028.1"/>
</dbReference>
<feature type="transmembrane region" description="Helical" evidence="1">
    <location>
        <begin position="20"/>
        <end position="41"/>
    </location>
</feature>
<sequence length="179" mass="20789">MYLNTPSEVAKLVIRLENITIASMMIFTILLLVICIIFICIKTFTKLKIPFLKSEKNRKKVRYVLQGVLAFIVIWFSLSTGIFIGTRIAFESVYVKPTSVTVQKVDKNKILVKNSKNEFQALQRKWVEDLTGIKNFKKNQKIYFNDGLRENTPKYVKEMLFDKVKVTNIANDIHDGENF</sequence>
<evidence type="ECO:0000313" key="2">
    <source>
        <dbReference type="EMBL" id="PLA76551.1"/>
    </source>
</evidence>
<accession>A0A2I2AAY1</accession>
<proteinExistence type="predicted"/>
<feature type="transmembrane region" description="Helical" evidence="1">
    <location>
        <begin position="61"/>
        <end position="84"/>
    </location>
</feature>
<gene>
    <name evidence="2" type="ORF">CYR79_05860</name>
</gene>
<evidence type="ECO:0000313" key="3">
    <source>
        <dbReference type="Proteomes" id="UP000234579"/>
    </source>
</evidence>
<name>A0A2I2AAY1_9LACO</name>
<organism evidence="2 3">
    <name type="scientific">Ligilactobacillus agilis</name>
    <dbReference type="NCBI Taxonomy" id="1601"/>
    <lineage>
        <taxon>Bacteria</taxon>
        <taxon>Bacillati</taxon>
        <taxon>Bacillota</taxon>
        <taxon>Bacilli</taxon>
        <taxon>Lactobacillales</taxon>
        <taxon>Lactobacillaceae</taxon>
        <taxon>Ligilactobacillus</taxon>
    </lineage>
</organism>
<dbReference type="EMBL" id="PKGI01000028">
    <property type="protein sequence ID" value="PLA76551.1"/>
    <property type="molecule type" value="Genomic_DNA"/>
</dbReference>
<keyword evidence="1" id="KW-0472">Membrane</keyword>
<dbReference type="Proteomes" id="UP000234579">
    <property type="component" value="Unassembled WGS sequence"/>
</dbReference>
<dbReference type="AlphaFoldDB" id="A0A2I2AAY1"/>
<comment type="caution">
    <text evidence="2">The sequence shown here is derived from an EMBL/GenBank/DDBJ whole genome shotgun (WGS) entry which is preliminary data.</text>
</comment>
<reference evidence="3" key="1">
    <citation type="submission" date="2017-12" db="EMBL/GenBank/DDBJ databases">
        <authorList>
            <person name="Christensen H."/>
        </authorList>
    </citation>
    <scope>NUCLEOTIDE SEQUENCE [LARGE SCALE GENOMIC DNA]</scope>
    <source>
        <strain evidence="3">268A</strain>
    </source>
</reference>